<accession>A0A285N249</accession>
<proteinExistence type="inferred from homology"/>
<comment type="similarity">
    <text evidence="4">Belongs to the MqnA/MqnD family. MqnA subfamily.</text>
</comment>
<dbReference type="PANTHER" id="PTHR37690:SF1">
    <property type="entry name" value="CHORISMATE DEHYDRATASE"/>
    <property type="match status" value="1"/>
</dbReference>
<dbReference type="InterPro" id="IPR003773">
    <property type="entry name" value="Menaquinone_biosynth"/>
</dbReference>
<keyword evidence="2 4" id="KW-0474">Menaquinone biosynthesis</keyword>
<dbReference type="EMBL" id="OBEI01000001">
    <property type="protein sequence ID" value="SNZ03522.1"/>
    <property type="molecule type" value="Genomic_DNA"/>
</dbReference>
<gene>
    <name evidence="4" type="primary">mqnA</name>
    <name evidence="5" type="ORF">SAMN06265182_0401</name>
</gene>
<comment type="catalytic activity">
    <reaction evidence="4">
        <text>chorismate = 3-[(1-carboxyvinyl)-oxy]benzoate + H2O</text>
        <dbReference type="Rhea" id="RHEA:40051"/>
        <dbReference type="ChEBI" id="CHEBI:15377"/>
        <dbReference type="ChEBI" id="CHEBI:29748"/>
        <dbReference type="ChEBI" id="CHEBI:76981"/>
        <dbReference type="EC" id="4.2.1.151"/>
    </reaction>
</comment>
<evidence type="ECO:0000256" key="1">
    <source>
        <dbReference type="ARBA" id="ARBA00004863"/>
    </source>
</evidence>
<dbReference type="OrthoDB" id="9810112at2"/>
<dbReference type="EC" id="4.2.1.151" evidence="4"/>
<evidence type="ECO:0000256" key="4">
    <source>
        <dbReference type="HAMAP-Rule" id="MF_00995"/>
    </source>
</evidence>
<dbReference type="SUPFAM" id="SSF53850">
    <property type="entry name" value="Periplasmic binding protein-like II"/>
    <property type="match status" value="1"/>
</dbReference>
<dbReference type="Gene3D" id="3.40.190.10">
    <property type="entry name" value="Periplasmic binding protein-like II"/>
    <property type="match status" value="2"/>
</dbReference>
<dbReference type="HAMAP" id="MF_00995">
    <property type="entry name" value="MqnA"/>
    <property type="match status" value="1"/>
</dbReference>
<dbReference type="PANTHER" id="PTHR37690">
    <property type="entry name" value="CHORISMATE DEHYDRATASE"/>
    <property type="match status" value="1"/>
</dbReference>
<evidence type="ECO:0000313" key="5">
    <source>
        <dbReference type="EMBL" id="SNZ03522.1"/>
    </source>
</evidence>
<organism evidence="5 6">
    <name type="scientific">Persephonella hydrogeniphila</name>
    <dbReference type="NCBI Taxonomy" id="198703"/>
    <lineage>
        <taxon>Bacteria</taxon>
        <taxon>Pseudomonadati</taxon>
        <taxon>Aquificota</taxon>
        <taxon>Aquificia</taxon>
        <taxon>Aquificales</taxon>
        <taxon>Hydrogenothermaceae</taxon>
        <taxon>Persephonella</taxon>
    </lineage>
</organism>
<evidence type="ECO:0000256" key="2">
    <source>
        <dbReference type="ARBA" id="ARBA00022428"/>
    </source>
</evidence>
<evidence type="ECO:0000313" key="6">
    <source>
        <dbReference type="Proteomes" id="UP000219036"/>
    </source>
</evidence>
<dbReference type="GO" id="GO:0009234">
    <property type="term" value="P:menaquinone biosynthetic process"/>
    <property type="evidence" value="ECO:0007669"/>
    <property type="project" value="UniProtKB-UniRule"/>
</dbReference>
<keyword evidence="3 4" id="KW-0456">Lyase</keyword>
<evidence type="ECO:0000256" key="3">
    <source>
        <dbReference type="ARBA" id="ARBA00023239"/>
    </source>
</evidence>
<name>A0A285N249_9AQUI</name>
<dbReference type="CDD" id="cd13634">
    <property type="entry name" value="PBP2_Sco4506"/>
    <property type="match status" value="1"/>
</dbReference>
<dbReference type="GO" id="GO:0016836">
    <property type="term" value="F:hydro-lyase activity"/>
    <property type="evidence" value="ECO:0007669"/>
    <property type="project" value="UniProtKB-UniRule"/>
</dbReference>
<sequence>MKIGWIKYLNTLPFDFEKTGLKLDFYYSLVKGVPSQINNFLSKGIVDVGFISSAHYIKNYKKYLILPELSISSLNRVKSVIILSDTPIEKINRIYLTEESETSKLLTKVIFKVFLKKDINYLDLKDENIKDKEAVLLIGDKAINYLNEKNYRYDLSEIWYRKTGLPFVFALWCVRKEYYLKNKEKVIKLQGILKKSKNIFFEKPEKYINDSFSIEYLKNLDYCFSEEHLKSLKLFSEYLYQMRLIEEKPVFNFVEVT</sequence>
<dbReference type="RefSeq" id="WP_096999588.1">
    <property type="nucleotide sequence ID" value="NZ_OBEI01000001.1"/>
</dbReference>
<comment type="pathway">
    <text evidence="1 4">Quinol/quinone metabolism; menaquinone biosynthesis.</text>
</comment>
<comment type="function">
    <text evidence="4">Catalyzes the dehydration of chorismate into 3-[(1-carboxyvinyl)oxy]benzoate, a step in the biosynthesis of menaquinone (MK, vitamin K2).</text>
</comment>
<dbReference type="InterPro" id="IPR030868">
    <property type="entry name" value="MqnA"/>
</dbReference>
<dbReference type="Pfam" id="PF02621">
    <property type="entry name" value="VitK2_biosynth"/>
    <property type="match status" value="1"/>
</dbReference>
<reference evidence="6" key="1">
    <citation type="submission" date="2017-09" db="EMBL/GenBank/DDBJ databases">
        <authorList>
            <person name="Varghese N."/>
            <person name="Submissions S."/>
        </authorList>
    </citation>
    <scope>NUCLEOTIDE SEQUENCE [LARGE SCALE GENOMIC DNA]</scope>
    <source>
        <strain evidence="6">DSM 15103</strain>
    </source>
</reference>
<protein>
    <recommendedName>
        <fullName evidence="4">Chorismate dehydratase</fullName>
        <ecNumber evidence="4">4.2.1.151</ecNumber>
    </recommendedName>
    <alternativeName>
        <fullName evidence="4">Menaquinone biosynthetic enzyme MqnA</fullName>
    </alternativeName>
</protein>
<dbReference type="Proteomes" id="UP000219036">
    <property type="component" value="Unassembled WGS sequence"/>
</dbReference>
<dbReference type="AlphaFoldDB" id="A0A285N249"/>
<dbReference type="UniPathway" id="UPA00079"/>
<keyword evidence="6" id="KW-1185">Reference proteome</keyword>